<reference evidence="7" key="1">
    <citation type="submission" date="2017-01" db="EMBL/GenBank/DDBJ databases">
        <title>Novel pathways for hydrocarbon cycling and metabolic interdependencies in hydrothermal sediment communities.</title>
        <authorList>
            <person name="Dombrowski N."/>
            <person name="Seitz K."/>
            <person name="Teske A."/>
            <person name="Baker B."/>
        </authorList>
    </citation>
    <scope>NUCLEOTIDE SEQUENCE [LARGE SCALE GENOMIC DNA]</scope>
</reference>
<accession>A0A1V4QG64</accession>
<dbReference type="GO" id="GO:0097347">
    <property type="term" value="C:TAM protein secretion complex"/>
    <property type="evidence" value="ECO:0007669"/>
    <property type="project" value="TreeGrafter"/>
</dbReference>
<dbReference type="GO" id="GO:0009306">
    <property type="term" value="P:protein secretion"/>
    <property type="evidence" value="ECO:0007669"/>
    <property type="project" value="InterPro"/>
</dbReference>
<dbReference type="InterPro" id="IPR007452">
    <property type="entry name" value="TamB_C"/>
</dbReference>
<protein>
    <recommendedName>
        <fullName evidence="5">Translocation and assembly module TamB C-terminal domain-containing protein</fullName>
    </recommendedName>
</protein>
<evidence type="ECO:0000256" key="1">
    <source>
        <dbReference type="ARBA" id="ARBA00004167"/>
    </source>
</evidence>
<evidence type="ECO:0000259" key="5">
    <source>
        <dbReference type="Pfam" id="PF04357"/>
    </source>
</evidence>
<dbReference type="AlphaFoldDB" id="A0A1V4QG64"/>
<keyword evidence="3" id="KW-1133">Transmembrane helix</keyword>
<name>A0A1V4QG64_UNCW3</name>
<evidence type="ECO:0000313" key="6">
    <source>
        <dbReference type="EMBL" id="OPX18349.1"/>
    </source>
</evidence>
<evidence type="ECO:0000256" key="3">
    <source>
        <dbReference type="ARBA" id="ARBA00022989"/>
    </source>
</evidence>
<dbReference type="GO" id="GO:0005886">
    <property type="term" value="C:plasma membrane"/>
    <property type="evidence" value="ECO:0007669"/>
    <property type="project" value="InterPro"/>
</dbReference>
<gene>
    <name evidence="6" type="ORF">BXT86_01605</name>
</gene>
<sequence>NKKKSLFINGWAHLLEPYPFKVKMKLEHLDLTPYFNGDTAHLCGELNIQGSINHSEAITGQLQIDTVNFLLGKTYIRQVGTIIIGLREQALNFDSFILSIQGQKMQVEGRVPLMPEAPGLNVRLVCNKIELSDLVKVLPQSPEIEGRLSFGLDITGRTVSPEIDGTLSLEDIKYRAPNILVDSVAGVIQFKGDRITTDYIKGSINKGNFLINGFAVLKELKVDTMAIRLSLDEIDFDVKDFGSLIFTSRINSFAHNDTFSIDGDIIIERARYCEPFKLQKIIDLLTTANRPPTKEIELLKKIYCNIGVSSRDGIKILNNVADVELGLNLQIKGYLSHLNVSGTINTLQKGYVKYLGQQFEIVDATIRFDNPYEIDPVLSLDASHRITTRDGDYEISMNFEGTTKKWHLRLNSRPPLPEPDIVSLLLVGKRRPGWDISGAFKNVELEKAAQDYAIGMVRGTIERNVEKTLGLEDFTIKGDLIEPRLLHIGFERKIGKRLKLIYSSGIEVWELQTIGLNYDLNKNISIFTRHDQEHMNSSIDLDFHFKLR</sequence>
<keyword evidence="2" id="KW-0812">Transmembrane</keyword>
<organism evidence="6 7">
    <name type="scientific">candidate division WOR-3 bacterium 4484_100</name>
    <dbReference type="NCBI Taxonomy" id="1936077"/>
    <lineage>
        <taxon>Bacteria</taxon>
        <taxon>Bacteria division WOR-3</taxon>
    </lineage>
</organism>
<keyword evidence="4" id="KW-0472">Membrane</keyword>
<evidence type="ECO:0000313" key="7">
    <source>
        <dbReference type="Proteomes" id="UP000191663"/>
    </source>
</evidence>
<proteinExistence type="predicted"/>
<evidence type="ECO:0000256" key="2">
    <source>
        <dbReference type="ARBA" id="ARBA00022692"/>
    </source>
</evidence>
<feature type="non-terminal residue" evidence="6">
    <location>
        <position position="1"/>
    </location>
</feature>
<comment type="subcellular location">
    <subcellularLocation>
        <location evidence="1">Membrane</location>
        <topology evidence="1">Single-pass membrane protein</topology>
    </subcellularLocation>
</comment>
<dbReference type="PANTHER" id="PTHR36985:SF1">
    <property type="entry name" value="TRANSLOCATION AND ASSEMBLY MODULE SUBUNIT TAMB"/>
    <property type="match status" value="1"/>
</dbReference>
<feature type="domain" description="Translocation and assembly module TamB C-terminal" evidence="5">
    <location>
        <begin position="201"/>
        <end position="545"/>
    </location>
</feature>
<dbReference type="EMBL" id="MUKB01000020">
    <property type="protein sequence ID" value="OPX18349.1"/>
    <property type="molecule type" value="Genomic_DNA"/>
</dbReference>
<dbReference type="Pfam" id="PF04357">
    <property type="entry name" value="TamB"/>
    <property type="match status" value="1"/>
</dbReference>
<comment type="caution">
    <text evidence="6">The sequence shown here is derived from an EMBL/GenBank/DDBJ whole genome shotgun (WGS) entry which is preliminary data.</text>
</comment>
<dbReference type="PANTHER" id="PTHR36985">
    <property type="entry name" value="TRANSLOCATION AND ASSEMBLY MODULE SUBUNIT TAMB"/>
    <property type="match status" value="1"/>
</dbReference>
<evidence type="ECO:0000256" key="4">
    <source>
        <dbReference type="ARBA" id="ARBA00023136"/>
    </source>
</evidence>
<dbReference type="Proteomes" id="UP000191663">
    <property type="component" value="Unassembled WGS sequence"/>
</dbReference>